<gene>
    <name evidence="2" type="ORF">P0M35_14045</name>
</gene>
<keyword evidence="1" id="KW-0676">Redox-active center</keyword>
<name>A0AAE3P071_9BACT</name>
<dbReference type="Gene3D" id="3.40.30.10">
    <property type="entry name" value="Glutaredoxin"/>
    <property type="match status" value="1"/>
</dbReference>
<dbReference type="RefSeq" id="WP_321537054.1">
    <property type="nucleotide sequence ID" value="NZ_JARGDL010000035.1"/>
</dbReference>
<dbReference type="EMBL" id="JARGDL010000035">
    <property type="protein sequence ID" value="MDF1613281.1"/>
    <property type="molecule type" value="Genomic_DNA"/>
</dbReference>
<dbReference type="AlphaFoldDB" id="A0AAE3P071"/>
<dbReference type="Pfam" id="PF10262">
    <property type="entry name" value="Rdx"/>
    <property type="match status" value="1"/>
</dbReference>
<dbReference type="InterPro" id="IPR036249">
    <property type="entry name" value="Thioredoxin-like_sf"/>
</dbReference>
<accession>A0AAE3P071</accession>
<dbReference type="InterPro" id="IPR011893">
    <property type="entry name" value="Selenoprotein_Rdx-typ"/>
</dbReference>
<dbReference type="SUPFAM" id="SSF52833">
    <property type="entry name" value="Thioredoxin-like"/>
    <property type="match status" value="1"/>
</dbReference>
<keyword evidence="3" id="KW-1185">Reference proteome</keyword>
<dbReference type="NCBIfam" id="TIGR02174">
    <property type="entry name" value="CXXU_selWTH"/>
    <property type="match status" value="1"/>
</dbReference>
<proteinExistence type="predicted"/>
<evidence type="ECO:0000313" key="3">
    <source>
        <dbReference type="Proteomes" id="UP001221302"/>
    </source>
</evidence>
<dbReference type="Proteomes" id="UP001221302">
    <property type="component" value="Unassembled WGS sequence"/>
</dbReference>
<sequence length="80" mass="8826">MNEIVINYCKPCGYIKQATKAAELLKNELGIEAELMPGKGGIFNITVNGEIVAKRTRYGFPQDEEILKGVSGKINNQKNL</sequence>
<evidence type="ECO:0000313" key="2">
    <source>
        <dbReference type="EMBL" id="MDF1613281.1"/>
    </source>
</evidence>
<comment type="caution">
    <text evidence="2">The sequence shown here is derived from an EMBL/GenBank/DDBJ whole genome shotgun (WGS) entry which is preliminary data.</text>
</comment>
<protein>
    <submittedName>
        <fullName evidence="2">Rdx family protein</fullName>
    </submittedName>
</protein>
<organism evidence="2 3">
    <name type="scientific">Stygiobacter electus</name>
    <dbReference type="NCBI Taxonomy" id="3032292"/>
    <lineage>
        <taxon>Bacteria</taxon>
        <taxon>Pseudomonadati</taxon>
        <taxon>Ignavibacteriota</taxon>
        <taxon>Ignavibacteria</taxon>
        <taxon>Ignavibacteriales</taxon>
        <taxon>Melioribacteraceae</taxon>
        <taxon>Stygiobacter</taxon>
    </lineage>
</organism>
<reference evidence="2" key="1">
    <citation type="submission" date="2023-03" db="EMBL/GenBank/DDBJ databases">
        <title>Stygiobacter electus gen. nov., sp. nov., facultatively anaerobic thermotolerant bacterium of the class Ignavibacteria from a well of Yessentuki mineral water deposit.</title>
        <authorList>
            <person name="Podosokorskaya O.A."/>
            <person name="Elcheninov A.G."/>
            <person name="Petrova N.F."/>
            <person name="Zavarzina D.G."/>
            <person name="Kublanov I.V."/>
            <person name="Merkel A.Y."/>
        </authorList>
    </citation>
    <scope>NUCLEOTIDE SEQUENCE</scope>
    <source>
        <strain evidence="2">09-Me</strain>
    </source>
</reference>
<evidence type="ECO:0000256" key="1">
    <source>
        <dbReference type="ARBA" id="ARBA00023284"/>
    </source>
</evidence>